<accession>A0A0F9VX11</accession>
<sequence>MPFTLIPQAISTHAFTQEQFGANILGNRDRVDEEGTYDDKVEELGVEHIRYPGGSLTEFLFDIESPDRVEVYSEDKGTMEEMLPYSEFMQYAEGAGQSVTVVLPTRTNLGSSVDANGDRYAEIDEDALRGFIKDTLDGEYGAPEIQAFEIGNEYWGAGRMSAVEYGRVASEMSVIVKDEIRSHPDYEEKFTDTDVVVQMGQNYNHSNLSDRYEDMTPEEEVLAFEKDYGIEIEGWRPNYAKINNDLILKEFNTDEEQDSVDGVVAHIYSKAPESMQSRIWDMSQINETGWEEVFGEDLTRYVTEWNQSASTGRFDRANDYGLKNAKELLEIAETFPENHVEAAHVWAVQQNTASDLANLEGSEGLTTTGEMFKMMAESLPGKREVVLGEEDDSLEKEAEDDQSGDEVHAFADESDLALFAFAGEQNEGNMEIDLNGLINSYGAATITRLGVQDGENPGNNNSEVLLEELNAEELIEDGILNVEMKPFEILHITFDETGFTPEFEEMMAEAEAREAGEHITDAVPGDPDWGDWSGTYGVEHGTAAEVDEDVPGTPGTDSDPAVDEDEDLPEDDGFGEVDVDTPDIPDRPEEPEEPTSPEEEEDASYPEEEDDPVAGGADGSCFVATAAYTDPMHPDVCDLRRLRDEHLTNYRTGRAFIAFYWRVGPVLAGHVRGRPVVSAVTRAALAPLIWSVRRFVLK</sequence>
<evidence type="ECO:0000256" key="1">
    <source>
        <dbReference type="SAM" id="MobiDB-lite"/>
    </source>
</evidence>
<dbReference type="AlphaFoldDB" id="A0A0F9VX11"/>
<gene>
    <name evidence="2" type="ORF">LCGC14_0045750</name>
</gene>
<organism evidence="2">
    <name type="scientific">marine sediment metagenome</name>
    <dbReference type="NCBI Taxonomy" id="412755"/>
    <lineage>
        <taxon>unclassified sequences</taxon>
        <taxon>metagenomes</taxon>
        <taxon>ecological metagenomes</taxon>
    </lineage>
</organism>
<protein>
    <submittedName>
        <fullName evidence="2">Uncharacterized protein</fullName>
    </submittedName>
</protein>
<dbReference type="InterPro" id="IPR017853">
    <property type="entry name" value="GH"/>
</dbReference>
<comment type="caution">
    <text evidence="2">The sequence shown here is derived from an EMBL/GenBank/DDBJ whole genome shotgun (WGS) entry which is preliminary data.</text>
</comment>
<dbReference type="SUPFAM" id="SSF51445">
    <property type="entry name" value="(Trans)glycosidases"/>
    <property type="match status" value="1"/>
</dbReference>
<dbReference type="NCBIfam" id="NF041770">
    <property type="entry name" value="CFI_box_CTERM"/>
    <property type="match status" value="1"/>
</dbReference>
<feature type="compositionally biased region" description="Acidic residues" evidence="1">
    <location>
        <begin position="560"/>
        <end position="612"/>
    </location>
</feature>
<dbReference type="EMBL" id="LAZR01000009">
    <property type="protein sequence ID" value="KKO08635.1"/>
    <property type="molecule type" value="Genomic_DNA"/>
</dbReference>
<proteinExistence type="predicted"/>
<evidence type="ECO:0000313" key="2">
    <source>
        <dbReference type="EMBL" id="KKO08635.1"/>
    </source>
</evidence>
<dbReference type="InterPro" id="IPR049886">
    <property type="entry name" value="CFI_box_CTERM_dom"/>
</dbReference>
<feature type="region of interest" description="Disordered" evidence="1">
    <location>
        <begin position="542"/>
        <end position="619"/>
    </location>
</feature>
<name>A0A0F9VX11_9ZZZZ</name>
<reference evidence="2" key="1">
    <citation type="journal article" date="2015" name="Nature">
        <title>Complex archaea that bridge the gap between prokaryotes and eukaryotes.</title>
        <authorList>
            <person name="Spang A."/>
            <person name="Saw J.H."/>
            <person name="Jorgensen S.L."/>
            <person name="Zaremba-Niedzwiedzka K."/>
            <person name="Martijn J."/>
            <person name="Lind A.E."/>
            <person name="van Eijk R."/>
            <person name="Schleper C."/>
            <person name="Guy L."/>
            <person name="Ettema T.J."/>
        </authorList>
    </citation>
    <scope>NUCLEOTIDE SEQUENCE</scope>
</reference>
<dbReference type="Gene3D" id="3.20.20.80">
    <property type="entry name" value="Glycosidases"/>
    <property type="match status" value="1"/>
</dbReference>